<dbReference type="Gene3D" id="2.130.10.10">
    <property type="entry name" value="YVTN repeat-like/Quinoprotein amine dehydrogenase"/>
    <property type="match status" value="2"/>
</dbReference>
<dbReference type="InterPro" id="IPR015943">
    <property type="entry name" value="WD40/YVTN_repeat-like_dom_sf"/>
</dbReference>
<dbReference type="SMART" id="SM00320">
    <property type="entry name" value="WD40"/>
    <property type="match status" value="5"/>
</dbReference>
<evidence type="ECO:0000256" key="6">
    <source>
        <dbReference type="PROSITE-ProRule" id="PRU00221"/>
    </source>
</evidence>
<name>A0A9N9FFH1_9GLOM</name>
<proteinExistence type="inferred from homology"/>
<dbReference type="PROSITE" id="PS00678">
    <property type="entry name" value="WD_REPEATS_1"/>
    <property type="match status" value="1"/>
</dbReference>
<feature type="repeat" description="WD" evidence="6">
    <location>
        <begin position="261"/>
        <end position="290"/>
    </location>
</feature>
<evidence type="ECO:0000256" key="2">
    <source>
        <dbReference type="ARBA" id="ARBA00005616"/>
    </source>
</evidence>
<dbReference type="InterPro" id="IPR001680">
    <property type="entry name" value="WD40_rpt"/>
</dbReference>
<dbReference type="InterPro" id="IPR037867">
    <property type="entry name" value="Swd2/WDR82"/>
</dbReference>
<evidence type="ECO:0000313" key="9">
    <source>
        <dbReference type="Proteomes" id="UP000789831"/>
    </source>
</evidence>
<dbReference type="PROSITE" id="PS50294">
    <property type="entry name" value="WD_REPEATS_REGION"/>
    <property type="match status" value="1"/>
</dbReference>
<reference evidence="8" key="1">
    <citation type="submission" date="2021-06" db="EMBL/GenBank/DDBJ databases">
        <authorList>
            <person name="Kallberg Y."/>
            <person name="Tangrot J."/>
            <person name="Rosling A."/>
        </authorList>
    </citation>
    <scope>NUCLEOTIDE SEQUENCE</scope>
    <source>
        <strain evidence="8">MT106</strain>
    </source>
</reference>
<dbReference type="PROSITE" id="PS50082">
    <property type="entry name" value="WD_REPEATS_2"/>
    <property type="match status" value="3"/>
</dbReference>
<evidence type="ECO:0000256" key="3">
    <source>
        <dbReference type="ARBA" id="ARBA00022574"/>
    </source>
</evidence>
<dbReference type="PANTHER" id="PTHR19861">
    <property type="entry name" value="WD40 REPEAT PROTEIN SWD2"/>
    <property type="match status" value="1"/>
</dbReference>
<organism evidence="8 9">
    <name type="scientific">Ambispora gerdemannii</name>
    <dbReference type="NCBI Taxonomy" id="144530"/>
    <lineage>
        <taxon>Eukaryota</taxon>
        <taxon>Fungi</taxon>
        <taxon>Fungi incertae sedis</taxon>
        <taxon>Mucoromycota</taxon>
        <taxon>Glomeromycotina</taxon>
        <taxon>Glomeromycetes</taxon>
        <taxon>Archaeosporales</taxon>
        <taxon>Ambisporaceae</taxon>
        <taxon>Ambispora</taxon>
    </lineage>
</organism>
<accession>A0A9N9FFH1</accession>
<dbReference type="EMBL" id="CAJVPL010000796">
    <property type="protein sequence ID" value="CAG8530522.1"/>
    <property type="molecule type" value="Genomic_DNA"/>
</dbReference>
<protein>
    <submittedName>
        <fullName evidence="8">4439_t:CDS:1</fullName>
    </submittedName>
</protein>
<dbReference type="SUPFAM" id="SSF50978">
    <property type="entry name" value="WD40 repeat-like"/>
    <property type="match status" value="1"/>
</dbReference>
<dbReference type="GO" id="GO:0003682">
    <property type="term" value="F:chromatin binding"/>
    <property type="evidence" value="ECO:0007669"/>
    <property type="project" value="TreeGrafter"/>
</dbReference>
<comment type="subcellular location">
    <subcellularLocation>
        <location evidence="1">Nucleus</location>
    </subcellularLocation>
</comment>
<evidence type="ECO:0000256" key="1">
    <source>
        <dbReference type="ARBA" id="ARBA00004123"/>
    </source>
</evidence>
<dbReference type="Proteomes" id="UP000789831">
    <property type="component" value="Unassembled WGS sequence"/>
</dbReference>
<dbReference type="InterPro" id="IPR019775">
    <property type="entry name" value="WD40_repeat_CS"/>
</dbReference>
<keyword evidence="4" id="KW-0677">Repeat</keyword>
<keyword evidence="9" id="KW-1185">Reference proteome</keyword>
<keyword evidence="5" id="KW-0539">Nucleus</keyword>
<evidence type="ECO:0000256" key="7">
    <source>
        <dbReference type="SAM" id="MobiDB-lite"/>
    </source>
</evidence>
<dbReference type="GO" id="GO:0048188">
    <property type="term" value="C:Set1C/COMPASS complex"/>
    <property type="evidence" value="ECO:0007669"/>
    <property type="project" value="TreeGrafter"/>
</dbReference>
<evidence type="ECO:0000313" key="8">
    <source>
        <dbReference type="EMBL" id="CAG8530522.1"/>
    </source>
</evidence>
<dbReference type="AlphaFoldDB" id="A0A9N9FFH1"/>
<keyword evidence="3 6" id="KW-0853">WD repeat</keyword>
<feature type="repeat" description="WD" evidence="6">
    <location>
        <begin position="19"/>
        <end position="51"/>
    </location>
</feature>
<evidence type="ECO:0000256" key="5">
    <source>
        <dbReference type="ARBA" id="ARBA00023242"/>
    </source>
</evidence>
<sequence length="389" mass="43180">MTVTLDLLRIQQLQISKVFQDNSKEITSADFDDEGKLCITASADDSINLYDSTRGISQKLLFSKKYGAHPIRFTHSPTTILHGSTKRDITENKYLSYFRGHDGRVVSMAMSPVDDTFISSAIDDSIIIWDFKAPSPQGRVYVGKGRPSVSFDPTGMIFASAIQQDNKVRLYDLRNFDKGPFTQFIIIDPYLSAYSYPRPGTQMPTWTGIKFSNDEKHILISTSGDQHYLIDAFSGELKRRLVGHVGLGDTINGYGGDDTCFTPNGAFVISGSQDGLINIWDINTSTVLQSDLRPCKQLEGHTKPTQVVQFNPRYMCMISACHEMVFWEPMPPGTTSDSSNTDATTSNNQESANNNNFSNEDSNSSSASVKQEPLSNESIISNINNKKLL</sequence>
<feature type="region of interest" description="Disordered" evidence="7">
    <location>
        <begin position="332"/>
        <end position="389"/>
    </location>
</feature>
<comment type="similarity">
    <text evidence="2">Belongs to the WD repeat SWD2 family.</text>
</comment>
<dbReference type="Pfam" id="PF00400">
    <property type="entry name" value="WD40"/>
    <property type="match status" value="3"/>
</dbReference>
<evidence type="ECO:0000256" key="4">
    <source>
        <dbReference type="ARBA" id="ARBA00022737"/>
    </source>
</evidence>
<feature type="compositionally biased region" description="Low complexity" evidence="7">
    <location>
        <begin position="375"/>
        <end position="389"/>
    </location>
</feature>
<comment type="caution">
    <text evidence="8">The sequence shown here is derived from an EMBL/GenBank/DDBJ whole genome shotgun (WGS) entry which is preliminary data.</text>
</comment>
<feature type="compositionally biased region" description="Low complexity" evidence="7">
    <location>
        <begin position="334"/>
        <end position="368"/>
    </location>
</feature>
<dbReference type="PANTHER" id="PTHR19861:SF0">
    <property type="entry name" value="WD REPEAT-CONTAINING PROTEIN 82"/>
    <property type="match status" value="1"/>
</dbReference>
<dbReference type="OrthoDB" id="27537at2759"/>
<gene>
    <name evidence="8" type="ORF">AGERDE_LOCUS5688</name>
</gene>
<dbReference type="InterPro" id="IPR036322">
    <property type="entry name" value="WD40_repeat_dom_sf"/>
</dbReference>
<feature type="repeat" description="WD" evidence="6">
    <location>
        <begin position="98"/>
        <end position="132"/>
    </location>
</feature>
<dbReference type="GO" id="GO:0016070">
    <property type="term" value="P:RNA metabolic process"/>
    <property type="evidence" value="ECO:0007669"/>
    <property type="project" value="UniProtKB-ARBA"/>
</dbReference>